<accession>A0AAV9J5R2</accession>
<dbReference type="Gene3D" id="3.30.710.10">
    <property type="entry name" value="Potassium Channel Kv1.1, Chain A"/>
    <property type="match status" value="2"/>
</dbReference>
<dbReference type="PANTHER" id="PTHR47843">
    <property type="entry name" value="BTB DOMAIN-CONTAINING PROTEIN-RELATED"/>
    <property type="match status" value="1"/>
</dbReference>
<feature type="domain" description="BTB" evidence="1">
    <location>
        <begin position="244"/>
        <end position="321"/>
    </location>
</feature>
<evidence type="ECO:0000259" key="1">
    <source>
        <dbReference type="PROSITE" id="PS50097"/>
    </source>
</evidence>
<feature type="domain" description="BTB" evidence="1">
    <location>
        <begin position="18"/>
        <end position="91"/>
    </location>
</feature>
<dbReference type="SMART" id="SM00225">
    <property type="entry name" value="BTB"/>
    <property type="match status" value="1"/>
</dbReference>
<protein>
    <recommendedName>
        <fullName evidence="1">BTB domain-containing protein</fullName>
    </recommendedName>
</protein>
<dbReference type="AlphaFoldDB" id="A0AAV9J5R2"/>
<proteinExistence type="predicted"/>
<dbReference type="InterPro" id="IPR011333">
    <property type="entry name" value="SKP1/BTB/POZ_sf"/>
</dbReference>
<dbReference type="InterPro" id="IPR000210">
    <property type="entry name" value="BTB/POZ_dom"/>
</dbReference>
<dbReference type="PROSITE" id="PS50097">
    <property type="entry name" value="BTB"/>
    <property type="match status" value="2"/>
</dbReference>
<dbReference type="CDD" id="cd18186">
    <property type="entry name" value="BTB_POZ_ZBTB_KLHL-like"/>
    <property type="match status" value="2"/>
</dbReference>
<dbReference type="Proteomes" id="UP001324427">
    <property type="component" value="Unassembled WGS sequence"/>
</dbReference>
<comment type="caution">
    <text evidence="2">The sequence shown here is derived from an EMBL/GenBank/DDBJ whole genome shotgun (WGS) entry which is preliminary data.</text>
</comment>
<sequence>MASPLPSTPDKFPTTQMFDEIIVVIVGEGSDSKSFSVHKGVACFHSGFFRAATKSCYKEGKEGVIELPDEEVDVVEQFVKWLYTRQVDKPVEHHAAFLAMSKLWTFSDRRDVPLLANTMVDAMRDVIFRTRKLPTQALHYIYENTTPNSELRRFVIDLIARTASTDRIMTDENRDRWPQEALWDLVQQVWCTTGLKKMLQRIIPILQFLADSNNAQYRTINLVIRRNMASQNAPLPSTLDHDKFDHVIEVKVGQGMFGADCMQSFFVHHGVACMLSGYFRAATNGNFMEAASGIVKLPTEDANIFGQFVAWMYTRRFDLDSMDTNTAFSTMCKLWAFADRRQVPLLANVTINALRDRIAKDWTVPTPQLNYIYENTTADAGLRRFCIRVIANACKSESLTGADKREMWPEDALFDALKILWEQRDHDKTKRWIKEDLLRLDMCKYHIHSAGVRCNKHE</sequence>
<dbReference type="PANTHER" id="PTHR47843:SF2">
    <property type="entry name" value="BTB DOMAIN-CONTAINING PROTEIN"/>
    <property type="match status" value="1"/>
</dbReference>
<dbReference type="SUPFAM" id="SSF54695">
    <property type="entry name" value="POZ domain"/>
    <property type="match status" value="2"/>
</dbReference>
<keyword evidence="3" id="KW-1185">Reference proteome</keyword>
<dbReference type="Pfam" id="PF00651">
    <property type="entry name" value="BTB"/>
    <property type="match status" value="2"/>
</dbReference>
<name>A0AAV9J5R2_9PEZI</name>
<evidence type="ECO:0000313" key="2">
    <source>
        <dbReference type="EMBL" id="KAK4540190.1"/>
    </source>
</evidence>
<organism evidence="2 3">
    <name type="scientific">Oleoguttula mirabilis</name>
    <dbReference type="NCBI Taxonomy" id="1507867"/>
    <lineage>
        <taxon>Eukaryota</taxon>
        <taxon>Fungi</taxon>
        <taxon>Dikarya</taxon>
        <taxon>Ascomycota</taxon>
        <taxon>Pezizomycotina</taxon>
        <taxon>Dothideomycetes</taxon>
        <taxon>Dothideomycetidae</taxon>
        <taxon>Mycosphaerellales</taxon>
        <taxon>Teratosphaeriaceae</taxon>
        <taxon>Oleoguttula</taxon>
    </lineage>
</organism>
<reference evidence="2 3" key="1">
    <citation type="submission" date="2021-11" db="EMBL/GenBank/DDBJ databases">
        <title>Black yeast isolated from Biological Soil Crust.</title>
        <authorList>
            <person name="Kurbessoian T."/>
        </authorList>
    </citation>
    <scope>NUCLEOTIDE SEQUENCE [LARGE SCALE GENOMIC DNA]</scope>
    <source>
        <strain evidence="2 3">CCFEE 5522</strain>
    </source>
</reference>
<dbReference type="EMBL" id="JAVFHQ010000072">
    <property type="protein sequence ID" value="KAK4540190.1"/>
    <property type="molecule type" value="Genomic_DNA"/>
</dbReference>
<evidence type="ECO:0000313" key="3">
    <source>
        <dbReference type="Proteomes" id="UP001324427"/>
    </source>
</evidence>
<gene>
    <name evidence="2" type="ORF">LTR36_009688</name>
</gene>